<name>A0A316WIG1_9FLAO</name>
<evidence type="ECO:0000313" key="1">
    <source>
        <dbReference type="EMBL" id="PWN60909.1"/>
    </source>
</evidence>
<evidence type="ECO:0000313" key="2">
    <source>
        <dbReference type="Proteomes" id="UP000236413"/>
    </source>
</evidence>
<dbReference type="RefSeq" id="WP_103234993.1">
    <property type="nucleotide sequence ID" value="NZ_PPEG02000005.1"/>
</dbReference>
<accession>A0A316WIG1</accession>
<gene>
    <name evidence="1" type="ORF">C1634_012625</name>
</gene>
<dbReference type="EMBL" id="PPEG02000005">
    <property type="protein sequence ID" value="PWN60909.1"/>
    <property type="molecule type" value="Genomic_DNA"/>
</dbReference>
<dbReference type="Proteomes" id="UP000236413">
    <property type="component" value="Unassembled WGS sequence"/>
</dbReference>
<proteinExistence type="predicted"/>
<sequence>MKSLQQQLKSILPFYKGVWMLLFVFLMIPTLNAQSFYYKEGTQITVLENATLYITDSGVVQKNRLRNFEGNTVAKKQVLKGVKGFSFNNKKNKFLSKKIKKEAIIKPSKEIIKIERKAETVQFVTSTPDNFFSIYQKGNAISASVTVHSSLKYSIENKTLKISHEYLNTDDNKIINNSFVFFKDYYLFQYKTRPPPSECI</sequence>
<organism evidence="1 2">
    <name type="scientific">Chryseobacterium viscerum</name>
    <dbReference type="NCBI Taxonomy" id="1037377"/>
    <lineage>
        <taxon>Bacteria</taxon>
        <taxon>Pseudomonadati</taxon>
        <taxon>Bacteroidota</taxon>
        <taxon>Flavobacteriia</taxon>
        <taxon>Flavobacteriales</taxon>
        <taxon>Weeksellaceae</taxon>
        <taxon>Chryseobacterium group</taxon>
        <taxon>Chryseobacterium</taxon>
    </lineage>
</organism>
<reference evidence="1 2" key="1">
    <citation type="submission" date="2018-04" db="EMBL/GenBank/DDBJ databases">
        <title>Chryseobacterium oncorhynchi 701B-08T from rainbow trout, and Chryseobacterium viscerum 687B-08T from diseased fish.</title>
        <authorList>
            <person name="Jeong J.-J."/>
            <person name="Lee Y.J."/>
            <person name="Pathiraja D."/>
            <person name="Park B."/>
            <person name="Choi I.-G."/>
            <person name="Kim K.D."/>
        </authorList>
    </citation>
    <scope>NUCLEOTIDE SEQUENCE [LARGE SCALE GENOMIC DNA]</scope>
    <source>
        <strain evidence="1 2">687B-08</strain>
    </source>
</reference>
<comment type="caution">
    <text evidence="1">The sequence shown here is derived from an EMBL/GenBank/DDBJ whole genome shotgun (WGS) entry which is preliminary data.</text>
</comment>
<protein>
    <submittedName>
        <fullName evidence="1">Uncharacterized protein</fullName>
    </submittedName>
</protein>
<dbReference type="AlphaFoldDB" id="A0A316WIG1"/>